<evidence type="ECO:0000256" key="5">
    <source>
        <dbReference type="ARBA" id="ARBA00023239"/>
    </source>
</evidence>
<dbReference type="AlphaFoldDB" id="A0A0C3SA56"/>
<evidence type="ECO:0000256" key="1">
    <source>
        <dbReference type="ARBA" id="ARBA00001946"/>
    </source>
</evidence>
<comment type="similarity">
    <text evidence="2 6">Belongs to the terpene synthase family.</text>
</comment>
<protein>
    <recommendedName>
        <fullName evidence="6">Terpene synthase</fullName>
        <ecNumber evidence="6">4.2.3.-</ecNumber>
    </recommendedName>
</protein>
<dbReference type="InterPro" id="IPR034686">
    <property type="entry name" value="Terpene_cyclase-like_2"/>
</dbReference>
<organism evidence="7 8">
    <name type="scientific">Phlebiopsis gigantea (strain 11061_1 CR5-6)</name>
    <name type="common">White-rot fungus</name>
    <name type="synonym">Peniophora gigantea</name>
    <dbReference type="NCBI Taxonomy" id="745531"/>
    <lineage>
        <taxon>Eukaryota</taxon>
        <taxon>Fungi</taxon>
        <taxon>Dikarya</taxon>
        <taxon>Basidiomycota</taxon>
        <taxon>Agaricomycotina</taxon>
        <taxon>Agaricomycetes</taxon>
        <taxon>Polyporales</taxon>
        <taxon>Phanerochaetaceae</taxon>
        <taxon>Phlebiopsis</taxon>
    </lineage>
</organism>
<dbReference type="GO" id="GO:0008299">
    <property type="term" value="P:isoprenoid biosynthetic process"/>
    <property type="evidence" value="ECO:0007669"/>
    <property type="project" value="UniProtKB-ARBA"/>
</dbReference>
<dbReference type="GO" id="GO:0046872">
    <property type="term" value="F:metal ion binding"/>
    <property type="evidence" value="ECO:0007669"/>
    <property type="project" value="UniProtKB-KW"/>
</dbReference>
<dbReference type="EMBL" id="KN840473">
    <property type="protein sequence ID" value="KIP08907.1"/>
    <property type="molecule type" value="Genomic_DNA"/>
</dbReference>
<dbReference type="Gene3D" id="1.10.600.10">
    <property type="entry name" value="Farnesyl Diphosphate Synthase"/>
    <property type="match status" value="1"/>
</dbReference>
<evidence type="ECO:0000256" key="6">
    <source>
        <dbReference type="RuleBase" id="RU366034"/>
    </source>
</evidence>
<evidence type="ECO:0000313" key="7">
    <source>
        <dbReference type="EMBL" id="KIP08907.1"/>
    </source>
</evidence>
<dbReference type="EC" id="4.2.3.-" evidence="6"/>
<keyword evidence="5 6" id="KW-0456">Lyase</keyword>
<dbReference type="HOGENOM" id="CLU_042538_2_1_1"/>
<sequence>MPSAASQARSYRIPDLRSLCPWKASFNPNYDDASLGSSQWVLQYVHAAIPSKERIPFFEQKGSELLAAWTYPYADLEQLRTCCDFLNLLFVIDEVSECQGGRDAQATGATVLSTMKDATYDDGTVICKMVKDFKERLFPHIGPESHHRFIQEFERYLRTVTREAQLREEHTIPDLASYTHLRRGTSAALLCFELFSYLFKSELPNQVYHHPVLHELSFAADDMISWANDVYSYRLELSRGQPGSNVLSVLQQEMGVTLQDAADYVGLHFKELVAKYEAGKARMPSFGEDVDLLILQFYTLMECWVVGNIEWSFETGRYFGKDSAKVQATLIVELSVS</sequence>
<evidence type="ECO:0000256" key="4">
    <source>
        <dbReference type="ARBA" id="ARBA00022842"/>
    </source>
</evidence>
<dbReference type="PANTHER" id="PTHR35201">
    <property type="entry name" value="TERPENE SYNTHASE"/>
    <property type="match status" value="1"/>
</dbReference>
<dbReference type="Pfam" id="PF19086">
    <property type="entry name" value="Terpene_syn_C_2"/>
    <property type="match status" value="1"/>
</dbReference>
<dbReference type="SFLD" id="SFLDG01020">
    <property type="entry name" value="Terpene_Cyclase_Like_2"/>
    <property type="match status" value="1"/>
</dbReference>
<accession>A0A0C3SA56</accession>
<evidence type="ECO:0000256" key="3">
    <source>
        <dbReference type="ARBA" id="ARBA00022723"/>
    </source>
</evidence>
<gene>
    <name evidence="7" type="ORF">PHLGIDRAFT_103744</name>
</gene>
<dbReference type="OrthoDB" id="2861623at2759"/>
<reference evidence="7 8" key="1">
    <citation type="journal article" date="2014" name="PLoS Genet.">
        <title>Analysis of the Phlebiopsis gigantea genome, transcriptome and secretome provides insight into its pioneer colonization strategies of wood.</title>
        <authorList>
            <person name="Hori C."/>
            <person name="Ishida T."/>
            <person name="Igarashi K."/>
            <person name="Samejima M."/>
            <person name="Suzuki H."/>
            <person name="Master E."/>
            <person name="Ferreira P."/>
            <person name="Ruiz-Duenas F.J."/>
            <person name="Held B."/>
            <person name="Canessa P."/>
            <person name="Larrondo L.F."/>
            <person name="Schmoll M."/>
            <person name="Druzhinina I.S."/>
            <person name="Kubicek C.P."/>
            <person name="Gaskell J.A."/>
            <person name="Kersten P."/>
            <person name="St John F."/>
            <person name="Glasner J."/>
            <person name="Sabat G."/>
            <person name="Splinter BonDurant S."/>
            <person name="Syed K."/>
            <person name="Yadav J."/>
            <person name="Mgbeahuruike A.C."/>
            <person name="Kovalchuk A."/>
            <person name="Asiegbu F.O."/>
            <person name="Lackner G."/>
            <person name="Hoffmeister D."/>
            <person name="Rencoret J."/>
            <person name="Gutierrez A."/>
            <person name="Sun H."/>
            <person name="Lindquist E."/>
            <person name="Barry K."/>
            <person name="Riley R."/>
            <person name="Grigoriev I.V."/>
            <person name="Henrissat B."/>
            <person name="Kues U."/>
            <person name="Berka R.M."/>
            <person name="Martinez A.T."/>
            <person name="Covert S.F."/>
            <person name="Blanchette R.A."/>
            <person name="Cullen D."/>
        </authorList>
    </citation>
    <scope>NUCLEOTIDE SEQUENCE [LARGE SCALE GENOMIC DNA]</scope>
    <source>
        <strain evidence="7 8">11061_1 CR5-6</strain>
    </source>
</reference>
<proteinExistence type="inferred from homology"/>
<evidence type="ECO:0000313" key="8">
    <source>
        <dbReference type="Proteomes" id="UP000053257"/>
    </source>
</evidence>
<dbReference type="STRING" id="745531.A0A0C3SA56"/>
<dbReference type="Proteomes" id="UP000053257">
    <property type="component" value="Unassembled WGS sequence"/>
</dbReference>
<dbReference type="SUPFAM" id="SSF48576">
    <property type="entry name" value="Terpenoid synthases"/>
    <property type="match status" value="1"/>
</dbReference>
<dbReference type="InterPro" id="IPR008949">
    <property type="entry name" value="Isoprenoid_synthase_dom_sf"/>
</dbReference>
<name>A0A0C3SA56_PHLG1</name>
<evidence type="ECO:0000256" key="2">
    <source>
        <dbReference type="ARBA" id="ARBA00006333"/>
    </source>
</evidence>
<dbReference type="GO" id="GO:0010333">
    <property type="term" value="F:terpene synthase activity"/>
    <property type="evidence" value="ECO:0007669"/>
    <property type="project" value="InterPro"/>
</dbReference>
<keyword evidence="8" id="KW-1185">Reference proteome</keyword>
<dbReference type="PANTHER" id="PTHR35201:SF4">
    <property type="entry name" value="BETA-PINACENE SYNTHASE-RELATED"/>
    <property type="match status" value="1"/>
</dbReference>
<keyword evidence="3 6" id="KW-0479">Metal-binding</keyword>
<keyword evidence="4 6" id="KW-0460">Magnesium</keyword>
<comment type="cofactor">
    <cofactor evidence="1 6">
        <name>Mg(2+)</name>
        <dbReference type="ChEBI" id="CHEBI:18420"/>
    </cofactor>
</comment>
<dbReference type="SFLD" id="SFLDS00005">
    <property type="entry name" value="Isoprenoid_Synthase_Type_I"/>
    <property type="match status" value="1"/>
</dbReference>